<evidence type="ECO:0000313" key="2">
    <source>
        <dbReference type="Proteomes" id="UP001633002"/>
    </source>
</evidence>
<sequence>MDSTGPLLLNSSARLIGGHKSGVNQLINVFGLLLDSDLASPSAFSMTAAAIIIRFASAFPRGLPTFGFGGSAWTLRGRNFRDSIFKPSAYSSWVIDRKPNSFKLRKFFIVQFYWQDLFNDATTTVEVS</sequence>
<protein>
    <submittedName>
        <fullName evidence="1">Uncharacterized protein</fullName>
    </submittedName>
</protein>
<dbReference type="EMBL" id="JBJQOH010000006">
    <property type="protein sequence ID" value="KAL3683999.1"/>
    <property type="molecule type" value="Genomic_DNA"/>
</dbReference>
<reference evidence="1 2" key="1">
    <citation type="submission" date="2024-09" db="EMBL/GenBank/DDBJ databases">
        <title>Chromosome-scale assembly of Riccia sorocarpa.</title>
        <authorList>
            <person name="Paukszto L."/>
        </authorList>
    </citation>
    <scope>NUCLEOTIDE SEQUENCE [LARGE SCALE GENOMIC DNA]</scope>
    <source>
        <strain evidence="1">LP-2024</strain>
        <tissue evidence="1">Aerial parts of the thallus</tissue>
    </source>
</reference>
<keyword evidence="2" id="KW-1185">Reference proteome</keyword>
<proteinExistence type="predicted"/>
<dbReference type="Proteomes" id="UP001633002">
    <property type="component" value="Unassembled WGS sequence"/>
</dbReference>
<evidence type="ECO:0000313" key="1">
    <source>
        <dbReference type="EMBL" id="KAL3683999.1"/>
    </source>
</evidence>
<organism evidence="1 2">
    <name type="scientific">Riccia sorocarpa</name>
    <dbReference type="NCBI Taxonomy" id="122646"/>
    <lineage>
        <taxon>Eukaryota</taxon>
        <taxon>Viridiplantae</taxon>
        <taxon>Streptophyta</taxon>
        <taxon>Embryophyta</taxon>
        <taxon>Marchantiophyta</taxon>
        <taxon>Marchantiopsida</taxon>
        <taxon>Marchantiidae</taxon>
        <taxon>Marchantiales</taxon>
        <taxon>Ricciaceae</taxon>
        <taxon>Riccia</taxon>
    </lineage>
</organism>
<comment type="caution">
    <text evidence="1">The sequence shown here is derived from an EMBL/GenBank/DDBJ whole genome shotgun (WGS) entry which is preliminary data.</text>
</comment>
<accession>A0ABD3H098</accession>
<dbReference type="AlphaFoldDB" id="A0ABD3H098"/>
<name>A0ABD3H098_9MARC</name>
<gene>
    <name evidence="1" type="ORF">R1sor_002021</name>
</gene>